<feature type="signal peptide" evidence="1">
    <location>
        <begin position="1"/>
        <end position="26"/>
    </location>
</feature>
<evidence type="ECO:0000256" key="1">
    <source>
        <dbReference type="SAM" id="SignalP"/>
    </source>
</evidence>
<keyword evidence="3" id="KW-1185">Reference proteome</keyword>
<sequence length="100" mass="10602">MFPRCFTYVGVIALIVAVASIRASEATDDTEVQDRVNPAIKAVSKLLGKLFAGAAAGCLIQAATDCKDHWKHPTEALKCGVSVAQKDWLKNNKGKCAAGK</sequence>
<evidence type="ECO:0000313" key="3">
    <source>
        <dbReference type="Proteomes" id="UP000215335"/>
    </source>
</evidence>
<organism evidence="2 3">
    <name type="scientific">Trichomalopsis sarcophagae</name>
    <dbReference type="NCBI Taxonomy" id="543379"/>
    <lineage>
        <taxon>Eukaryota</taxon>
        <taxon>Metazoa</taxon>
        <taxon>Ecdysozoa</taxon>
        <taxon>Arthropoda</taxon>
        <taxon>Hexapoda</taxon>
        <taxon>Insecta</taxon>
        <taxon>Pterygota</taxon>
        <taxon>Neoptera</taxon>
        <taxon>Endopterygota</taxon>
        <taxon>Hymenoptera</taxon>
        <taxon>Apocrita</taxon>
        <taxon>Proctotrupomorpha</taxon>
        <taxon>Chalcidoidea</taxon>
        <taxon>Pteromalidae</taxon>
        <taxon>Pteromalinae</taxon>
        <taxon>Trichomalopsis</taxon>
    </lineage>
</organism>
<protein>
    <submittedName>
        <fullName evidence="2">Uncharacterized protein</fullName>
    </submittedName>
</protein>
<reference evidence="2 3" key="1">
    <citation type="journal article" date="2017" name="Curr. Biol.">
        <title>The Evolution of Venom by Co-option of Single-Copy Genes.</title>
        <authorList>
            <person name="Martinson E.O."/>
            <person name="Mrinalini"/>
            <person name="Kelkar Y.D."/>
            <person name="Chang C.H."/>
            <person name="Werren J.H."/>
        </authorList>
    </citation>
    <scope>NUCLEOTIDE SEQUENCE [LARGE SCALE GENOMIC DNA]</scope>
    <source>
        <strain evidence="2 3">Alberta</strain>
        <tissue evidence="2">Whole body</tissue>
    </source>
</reference>
<dbReference type="AlphaFoldDB" id="A0A232FE75"/>
<feature type="chain" id="PRO_5012059430" evidence="1">
    <location>
        <begin position="27"/>
        <end position="100"/>
    </location>
</feature>
<comment type="caution">
    <text evidence="2">The sequence shown here is derived from an EMBL/GenBank/DDBJ whole genome shotgun (WGS) entry which is preliminary data.</text>
</comment>
<evidence type="ECO:0000313" key="2">
    <source>
        <dbReference type="EMBL" id="OXU28778.1"/>
    </source>
</evidence>
<name>A0A232FE75_9HYME</name>
<proteinExistence type="predicted"/>
<dbReference type="EMBL" id="NNAY01000380">
    <property type="protein sequence ID" value="OXU28778.1"/>
    <property type="molecule type" value="Genomic_DNA"/>
</dbReference>
<accession>A0A232FE75</accession>
<gene>
    <name evidence="2" type="ORF">TSAR_003561</name>
</gene>
<dbReference type="Proteomes" id="UP000215335">
    <property type="component" value="Unassembled WGS sequence"/>
</dbReference>
<keyword evidence="1" id="KW-0732">Signal</keyword>